<dbReference type="PROSITE" id="PS51996">
    <property type="entry name" value="TR_MART"/>
    <property type="match status" value="1"/>
</dbReference>
<dbReference type="Gene3D" id="3.90.176.10">
    <property type="entry name" value="Toxin ADP-ribosyltransferase, Chain A, domain 1"/>
    <property type="match status" value="1"/>
</dbReference>
<dbReference type="AlphaFoldDB" id="A0A814NTK9"/>
<keyword evidence="2 3" id="KW-0802">TPR repeat</keyword>
<dbReference type="GO" id="GO:0005576">
    <property type="term" value="C:extracellular region"/>
    <property type="evidence" value="ECO:0007669"/>
    <property type="project" value="InterPro"/>
</dbReference>
<evidence type="ECO:0000313" key="6">
    <source>
        <dbReference type="EMBL" id="CAF3861724.1"/>
    </source>
</evidence>
<dbReference type="InterPro" id="IPR019734">
    <property type="entry name" value="TPR_rpt"/>
</dbReference>
<dbReference type="Gene3D" id="1.25.40.10">
    <property type="entry name" value="Tetratricopeptide repeat domain"/>
    <property type="match status" value="4"/>
</dbReference>
<proteinExistence type="predicted"/>
<sequence>MNYQSSLRSLQDSDLLLFTEVIRASNNENITLLLFDEQMDLKLKEFLLQELHIHNVSICTTKVASLDAIDELDSTGIVILSGQCAKEDVLLSLQKNNQVHSVHIFCINETNYKYLSSAYSKLSMGGIHTTYESLFQAIKMTIHTLIHELTTFSLFNQTEKSARDLTNETLPNLLWYQLFRDYLMKTTKTEESKQEMLEKCRLIYKNDPRELTKIDEFERTYESSKAIMWYTKDTFLFRLINRALRTEDLEGQKLSQHEIDKLKNNSVGQLISANGFLSTSWSPDVAKMFATNVIYEIKIGTQFDELAIFADISRYSTKPGEEEVLFDLGTTFKIMNVQYDTNFNLWKVSLSVANYKDYFAINSYIKTQQDNLNKRTNTDQSFGMLLIELAQYCKAIDYFQKQQQQNKTHFILYGLSMAYLGADQLDLALTTGWQAYHMWKEKQMIDNFQFGCNVINLLSVIYQKQDNFDRSLELLTIALRYTPNDDYLQISKLQHNIGRLYGRNGYYNLALKQYEQAFEFQKNGIVDLSQLALIYEDVGNIYFHWTNYVKMLEYSQAAFNIYEKIYPSNHSSIANISIRLGNIYSLNKQYDLGITYLTKAIEIDEKSFWSKRYLARVGQSYFGIAACYERMLELDKSFDNYQKSLTIYKTYSKHVENSDFLSVYNRIGKLLAAKGLFDLAREQFQSALNYATEDQNKEEIEKINTNIAICYFKQRDFGNSLVYFHRTLDIYENSIPDTISEAYLYALYCVGQIYKEKKELNLFVKYSNKWLLLVIHSQMTGGESEKIYDLALLYQNLNEYDRAIEHYEKYLNSNTTDYFQKAITAKDHELLNNNGSDQATTTADFYNDIGWYSCKSGSYTDALTYCLKSKNLYEECNRVHEEGYGNVLSSLGVVYYKIGNKHQAREYCLRSIRIMSTTQHPAMKENYKILANTTMVQSRGPWKKLLITIGLLTSIVFIKFAKNRKLN</sequence>
<dbReference type="InterPro" id="IPR003540">
    <property type="entry name" value="ADP-ribosyltransferase"/>
</dbReference>
<evidence type="ECO:0000313" key="7">
    <source>
        <dbReference type="Proteomes" id="UP000663829"/>
    </source>
</evidence>
<dbReference type="PANTHER" id="PTHR45641">
    <property type="entry name" value="TETRATRICOPEPTIDE REPEAT PROTEIN (AFU_ORTHOLOGUE AFUA_6G03870)"/>
    <property type="match status" value="1"/>
</dbReference>
<evidence type="ECO:0000256" key="3">
    <source>
        <dbReference type="PROSITE-ProRule" id="PRU00339"/>
    </source>
</evidence>
<dbReference type="PANTHER" id="PTHR45641:SF1">
    <property type="entry name" value="AAA+ ATPASE DOMAIN-CONTAINING PROTEIN"/>
    <property type="match status" value="1"/>
</dbReference>
<reference evidence="5" key="1">
    <citation type="submission" date="2021-02" db="EMBL/GenBank/DDBJ databases">
        <authorList>
            <person name="Nowell W R."/>
        </authorList>
    </citation>
    <scope>NUCLEOTIDE SEQUENCE</scope>
</reference>
<dbReference type="SUPFAM" id="SSF48452">
    <property type="entry name" value="TPR-like"/>
    <property type="match status" value="3"/>
</dbReference>
<dbReference type="SMART" id="SM00028">
    <property type="entry name" value="TPR"/>
    <property type="match status" value="10"/>
</dbReference>
<name>A0A814NTK9_9BILA</name>
<gene>
    <name evidence="5" type="ORF">GPM918_LOCUS18529</name>
    <name evidence="6" type="ORF">SRO942_LOCUS18526</name>
</gene>
<dbReference type="Pfam" id="PF13181">
    <property type="entry name" value="TPR_8"/>
    <property type="match status" value="3"/>
</dbReference>
<dbReference type="SUPFAM" id="SSF56399">
    <property type="entry name" value="ADP-ribosylation"/>
    <property type="match status" value="1"/>
</dbReference>
<comment type="caution">
    <text evidence="5">The sequence shown here is derived from an EMBL/GenBank/DDBJ whole genome shotgun (WGS) entry which is preliminary data.</text>
</comment>
<evidence type="ECO:0000256" key="2">
    <source>
        <dbReference type="ARBA" id="ARBA00022803"/>
    </source>
</evidence>
<dbReference type="Proteomes" id="UP000663829">
    <property type="component" value="Unassembled WGS sequence"/>
</dbReference>
<dbReference type="PROSITE" id="PS50005">
    <property type="entry name" value="TPR"/>
    <property type="match status" value="5"/>
</dbReference>
<dbReference type="EMBL" id="CAJNOQ010005371">
    <property type="protein sequence ID" value="CAF1096446.1"/>
    <property type="molecule type" value="Genomic_DNA"/>
</dbReference>
<feature type="repeat" description="TPR" evidence="3">
    <location>
        <begin position="452"/>
        <end position="485"/>
    </location>
</feature>
<feature type="repeat" description="TPR" evidence="3">
    <location>
        <begin position="661"/>
        <end position="694"/>
    </location>
</feature>
<evidence type="ECO:0000313" key="5">
    <source>
        <dbReference type="EMBL" id="CAF1096446.1"/>
    </source>
</evidence>
<dbReference type="InterPro" id="IPR011990">
    <property type="entry name" value="TPR-like_helical_dom_sf"/>
</dbReference>
<evidence type="ECO:0000256" key="1">
    <source>
        <dbReference type="ARBA" id="ARBA00022737"/>
    </source>
</evidence>
<protein>
    <recommendedName>
        <fullName evidence="4">ADP ribosyltransferase domain-containing protein</fullName>
    </recommendedName>
</protein>
<accession>A0A814NTK9</accession>
<dbReference type="Proteomes" id="UP000681722">
    <property type="component" value="Unassembled WGS sequence"/>
</dbReference>
<keyword evidence="7" id="KW-1185">Reference proteome</keyword>
<organism evidence="5 7">
    <name type="scientific">Didymodactylos carnosus</name>
    <dbReference type="NCBI Taxonomy" id="1234261"/>
    <lineage>
        <taxon>Eukaryota</taxon>
        <taxon>Metazoa</taxon>
        <taxon>Spiralia</taxon>
        <taxon>Gnathifera</taxon>
        <taxon>Rotifera</taxon>
        <taxon>Eurotatoria</taxon>
        <taxon>Bdelloidea</taxon>
        <taxon>Philodinida</taxon>
        <taxon>Philodinidae</taxon>
        <taxon>Didymodactylos</taxon>
    </lineage>
</organism>
<evidence type="ECO:0000259" key="4">
    <source>
        <dbReference type="Pfam" id="PF03496"/>
    </source>
</evidence>
<dbReference type="EMBL" id="CAJOBC010005371">
    <property type="protein sequence ID" value="CAF3861724.1"/>
    <property type="molecule type" value="Genomic_DNA"/>
</dbReference>
<feature type="repeat" description="TPR" evidence="3">
    <location>
        <begin position="491"/>
        <end position="524"/>
    </location>
</feature>
<keyword evidence="1" id="KW-0677">Repeat</keyword>
<feature type="repeat" description="TPR" evidence="3">
    <location>
        <begin position="784"/>
        <end position="817"/>
    </location>
</feature>
<feature type="domain" description="ADP ribosyltransferase" evidence="4">
    <location>
        <begin position="237"/>
        <end position="339"/>
    </location>
</feature>
<feature type="repeat" description="TPR" evidence="3">
    <location>
        <begin position="574"/>
        <end position="607"/>
    </location>
</feature>
<dbReference type="Pfam" id="PF03496">
    <property type="entry name" value="ADPrib_exo_Tox"/>
    <property type="match status" value="1"/>
</dbReference>